<evidence type="ECO:0000256" key="5">
    <source>
        <dbReference type="SAM" id="Phobius"/>
    </source>
</evidence>
<keyword evidence="4 5" id="KW-0472">Membrane</keyword>
<gene>
    <name evidence="7" type="ORF">H4W34_000509</name>
</gene>
<dbReference type="Pfam" id="PF07291">
    <property type="entry name" value="MauE"/>
    <property type="match status" value="1"/>
</dbReference>
<organism evidence="7 8">
    <name type="scientific">Actinomadura algeriensis</name>
    <dbReference type="NCBI Taxonomy" id="1679523"/>
    <lineage>
        <taxon>Bacteria</taxon>
        <taxon>Bacillati</taxon>
        <taxon>Actinomycetota</taxon>
        <taxon>Actinomycetes</taxon>
        <taxon>Streptosporangiales</taxon>
        <taxon>Thermomonosporaceae</taxon>
        <taxon>Actinomadura</taxon>
    </lineage>
</organism>
<feature type="transmembrane region" description="Helical" evidence="5">
    <location>
        <begin position="113"/>
        <end position="135"/>
    </location>
</feature>
<feature type="transmembrane region" description="Helical" evidence="5">
    <location>
        <begin position="141"/>
        <end position="161"/>
    </location>
</feature>
<reference evidence="7 8" key="1">
    <citation type="submission" date="2020-10" db="EMBL/GenBank/DDBJ databases">
        <title>Sequencing the genomes of 1000 actinobacteria strains.</title>
        <authorList>
            <person name="Klenk H.-P."/>
        </authorList>
    </citation>
    <scope>NUCLEOTIDE SEQUENCE [LARGE SCALE GENOMIC DNA]</scope>
    <source>
        <strain evidence="7 8">DSM 46744</strain>
    </source>
</reference>
<sequence>MQYVALAARCVLGLIFLVAVLGKVRSRNAFREFARSVPGLAPRLPRGATAGAVVAAEAAAVVLLAIDGTVPAGLALAGAVLLAFAAALHRALRAGRGATCRCFGTRPDPIGRVHVVRNLALTAVAAAGLAAHLAAPGPPHPAGAVIAVAGAGVLTLVFIFFGELTDLLIAPSARTPR</sequence>
<dbReference type="RefSeq" id="WP_192757657.1">
    <property type="nucleotide sequence ID" value="NZ_JADBDZ010000001.1"/>
</dbReference>
<protein>
    <submittedName>
        <fullName evidence="7">Membrane protein YphA (DoxX/SURF4 family)</fullName>
    </submittedName>
</protein>
<name>A0ABR9JJF1_9ACTN</name>
<evidence type="ECO:0000259" key="6">
    <source>
        <dbReference type="Pfam" id="PF07291"/>
    </source>
</evidence>
<keyword evidence="2 5" id="KW-0812">Transmembrane</keyword>
<proteinExistence type="predicted"/>
<evidence type="ECO:0000313" key="7">
    <source>
        <dbReference type="EMBL" id="MBE1530676.1"/>
    </source>
</evidence>
<feature type="transmembrane region" description="Helical" evidence="5">
    <location>
        <begin position="72"/>
        <end position="92"/>
    </location>
</feature>
<dbReference type="EMBL" id="JADBDZ010000001">
    <property type="protein sequence ID" value="MBE1530676.1"/>
    <property type="molecule type" value="Genomic_DNA"/>
</dbReference>
<evidence type="ECO:0000256" key="4">
    <source>
        <dbReference type="ARBA" id="ARBA00023136"/>
    </source>
</evidence>
<accession>A0ABR9JJF1</accession>
<evidence type="ECO:0000313" key="8">
    <source>
        <dbReference type="Proteomes" id="UP000627838"/>
    </source>
</evidence>
<dbReference type="InterPro" id="IPR009908">
    <property type="entry name" value="Methylamine_util_MauE"/>
</dbReference>
<feature type="domain" description="Methylamine utilisation protein MauE" evidence="6">
    <location>
        <begin position="1"/>
        <end position="130"/>
    </location>
</feature>
<evidence type="ECO:0000256" key="3">
    <source>
        <dbReference type="ARBA" id="ARBA00022989"/>
    </source>
</evidence>
<evidence type="ECO:0000256" key="2">
    <source>
        <dbReference type="ARBA" id="ARBA00022692"/>
    </source>
</evidence>
<dbReference type="Proteomes" id="UP000627838">
    <property type="component" value="Unassembled WGS sequence"/>
</dbReference>
<comment type="caution">
    <text evidence="7">The sequence shown here is derived from an EMBL/GenBank/DDBJ whole genome shotgun (WGS) entry which is preliminary data.</text>
</comment>
<comment type="subcellular location">
    <subcellularLocation>
        <location evidence="1">Membrane</location>
        <topology evidence="1">Multi-pass membrane protein</topology>
    </subcellularLocation>
</comment>
<keyword evidence="3 5" id="KW-1133">Transmembrane helix</keyword>
<keyword evidence="8" id="KW-1185">Reference proteome</keyword>
<feature type="transmembrane region" description="Helical" evidence="5">
    <location>
        <begin position="44"/>
        <end position="66"/>
    </location>
</feature>
<feature type="transmembrane region" description="Helical" evidence="5">
    <location>
        <begin position="6"/>
        <end position="24"/>
    </location>
</feature>
<evidence type="ECO:0000256" key="1">
    <source>
        <dbReference type="ARBA" id="ARBA00004141"/>
    </source>
</evidence>